<dbReference type="Pfam" id="PF07030">
    <property type="entry name" value="Phage_Mu_Gp36"/>
    <property type="match status" value="1"/>
</dbReference>
<proteinExistence type="predicted"/>
<name>C1FA26_ACIC5</name>
<organism evidence="1 2">
    <name type="scientific">Acidobacterium capsulatum (strain ATCC 51196 / DSM 11244 / BCRC 80197 / JCM 7670 / NBRC 15755 / NCIMB 13165 / 161)</name>
    <dbReference type="NCBI Taxonomy" id="240015"/>
    <lineage>
        <taxon>Bacteria</taxon>
        <taxon>Pseudomonadati</taxon>
        <taxon>Acidobacteriota</taxon>
        <taxon>Terriglobia</taxon>
        <taxon>Terriglobales</taxon>
        <taxon>Acidobacteriaceae</taxon>
        <taxon>Acidobacterium</taxon>
    </lineage>
</organism>
<dbReference type="Proteomes" id="UP000002207">
    <property type="component" value="Chromosome"/>
</dbReference>
<dbReference type="HOGENOM" id="CLU_112375_1_1_0"/>
<dbReference type="EMBL" id="CP001472">
    <property type="protein sequence ID" value="ACO34348.1"/>
    <property type="molecule type" value="Genomic_DNA"/>
</dbReference>
<dbReference type="InParanoid" id="C1FA26"/>
<dbReference type="OrthoDB" id="9812088at2"/>
<protein>
    <recommendedName>
        <fullName evidence="3">DUF1320 domain-containing protein</fullName>
    </recommendedName>
</protein>
<evidence type="ECO:0008006" key="3">
    <source>
        <dbReference type="Google" id="ProtNLM"/>
    </source>
</evidence>
<gene>
    <name evidence="1" type="ordered locus">ACP_0407</name>
</gene>
<sequence>MAYAVQSDLVPLRITQQEATQLTVDVPSGNAQTDAAVTAQIITAALEEASGMVDSYCRQRYATPLQQSDDVKGKTLDIAVFLLFSRRRQTKISETVSQRYNAAIQFLQAVSAGKAVLDQPANATPQSALGSAQGSERDQCLRFRDCNIQGFV</sequence>
<dbReference type="InterPro" id="IPR009752">
    <property type="entry name" value="Phage_Mu_GpJ"/>
</dbReference>
<reference evidence="1 2" key="1">
    <citation type="journal article" date="2009" name="Appl. Environ. Microbiol.">
        <title>Three genomes from the phylum Acidobacteria provide insight into the lifestyles of these microorganisms in soils.</title>
        <authorList>
            <person name="Ward N.L."/>
            <person name="Challacombe J.F."/>
            <person name="Janssen P.H."/>
            <person name="Henrissat B."/>
            <person name="Coutinho P.M."/>
            <person name="Wu M."/>
            <person name="Xie G."/>
            <person name="Haft D.H."/>
            <person name="Sait M."/>
            <person name="Badger J."/>
            <person name="Barabote R.D."/>
            <person name="Bradley B."/>
            <person name="Brettin T.S."/>
            <person name="Brinkac L.M."/>
            <person name="Bruce D."/>
            <person name="Creasy T."/>
            <person name="Daugherty S.C."/>
            <person name="Davidsen T.M."/>
            <person name="DeBoy R.T."/>
            <person name="Detter J.C."/>
            <person name="Dodson R.J."/>
            <person name="Durkin A.S."/>
            <person name="Ganapathy A."/>
            <person name="Gwinn-Giglio M."/>
            <person name="Han C.S."/>
            <person name="Khouri H."/>
            <person name="Kiss H."/>
            <person name="Kothari S.P."/>
            <person name="Madupu R."/>
            <person name="Nelson K.E."/>
            <person name="Nelson W.C."/>
            <person name="Paulsen I."/>
            <person name="Penn K."/>
            <person name="Ren Q."/>
            <person name="Rosovitz M.J."/>
            <person name="Selengut J.D."/>
            <person name="Shrivastava S."/>
            <person name="Sullivan S.A."/>
            <person name="Tapia R."/>
            <person name="Thompson L.S."/>
            <person name="Watkins K.L."/>
            <person name="Yang Q."/>
            <person name="Yu C."/>
            <person name="Zafar N."/>
            <person name="Zhou L."/>
            <person name="Kuske C.R."/>
        </authorList>
    </citation>
    <scope>NUCLEOTIDE SEQUENCE [LARGE SCALE GENOMIC DNA]</scope>
    <source>
        <strain evidence="2">ATCC 51196 / DSM 11244 / BCRC 80197 / JCM 7670 / NBRC 15755 / NCIMB 13165 / 161</strain>
    </source>
</reference>
<dbReference type="KEGG" id="aca:ACP_0407"/>
<accession>C1FA26</accession>
<dbReference type="RefSeq" id="WP_012680802.1">
    <property type="nucleotide sequence ID" value="NC_012483.1"/>
</dbReference>
<evidence type="ECO:0000313" key="1">
    <source>
        <dbReference type="EMBL" id="ACO34348.1"/>
    </source>
</evidence>
<dbReference type="eggNOG" id="COG4387">
    <property type="taxonomic scope" value="Bacteria"/>
</dbReference>
<keyword evidence="2" id="KW-1185">Reference proteome</keyword>
<evidence type="ECO:0000313" key="2">
    <source>
        <dbReference type="Proteomes" id="UP000002207"/>
    </source>
</evidence>
<dbReference type="AlphaFoldDB" id="C1FA26"/>
<dbReference type="STRING" id="240015.ACP_0407"/>